<protein>
    <submittedName>
        <fullName evidence="1">N-acetyltransferase</fullName>
    </submittedName>
</protein>
<reference evidence="1 2" key="1">
    <citation type="submission" date="2018-01" db="EMBL/GenBank/DDBJ databases">
        <title>Draft genome sequence of Jishengella sp. NA12.</title>
        <authorList>
            <person name="Sahin N."/>
            <person name="Ay H."/>
            <person name="Saygin H."/>
        </authorList>
    </citation>
    <scope>NUCLEOTIDE SEQUENCE [LARGE SCALE GENOMIC DNA]</scope>
    <source>
        <strain evidence="1 2">NA12</strain>
    </source>
</reference>
<dbReference type="AlphaFoldDB" id="A0A2W2F2P0"/>
<organism evidence="1 2">
    <name type="scientific">Micromonospora craterilacus</name>
    <dbReference type="NCBI Taxonomy" id="1655439"/>
    <lineage>
        <taxon>Bacteria</taxon>
        <taxon>Bacillati</taxon>
        <taxon>Actinomycetota</taxon>
        <taxon>Actinomycetes</taxon>
        <taxon>Micromonosporales</taxon>
        <taxon>Micromonosporaceae</taxon>
        <taxon>Micromonospora</taxon>
    </lineage>
</organism>
<evidence type="ECO:0000313" key="1">
    <source>
        <dbReference type="EMBL" id="PZG19208.1"/>
    </source>
</evidence>
<evidence type="ECO:0000313" key="2">
    <source>
        <dbReference type="Proteomes" id="UP000248924"/>
    </source>
</evidence>
<keyword evidence="2" id="KW-1185">Reference proteome</keyword>
<keyword evidence="1" id="KW-0808">Transferase</keyword>
<proteinExistence type="predicted"/>
<name>A0A2W2F2P0_9ACTN</name>
<dbReference type="GO" id="GO:0016740">
    <property type="term" value="F:transferase activity"/>
    <property type="evidence" value="ECO:0007669"/>
    <property type="project" value="UniProtKB-KW"/>
</dbReference>
<comment type="caution">
    <text evidence="1">The sequence shown here is derived from an EMBL/GenBank/DDBJ whole genome shotgun (WGS) entry which is preliminary data.</text>
</comment>
<dbReference type="EMBL" id="POTY01000060">
    <property type="protein sequence ID" value="PZG19208.1"/>
    <property type="molecule type" value="Genomic_DNA"/>
</dbReference>
<dbReference type="Proteomes" id="UP000248924">
    <property type="component" value="Unassembled WGS sequence"/>
</dbReference>
<accession>A0A2W2F2P0</accession>
<gene>
    <name evidence="1" type="ORF">C1I95_12060</name>
</gene>
<dbReference type="Gene3D" id="3.40.630.30">
    <property type="match status" value="1"/>
</dbReference>
<dbReference type="OrthoDB" id="7057833at2"/>
<sequence>MLLAAELAAGRAAAWLVPETTRRRTVLPAYARFVLAHGLAHGQVDTTDDRDAVAVWYPRLDPPPPPAALPFGLHQALGPDADRFALLHSYADAVHPHTPHHQLAHLAGDERAGGELLAAQHRLLDPHGLPSYADVVTDRPRDGLLARLGYTPRTPIRLDGGGPVLWRMWRTVPHDDCDGGVMPRRLRVHRTPVHRHIQRQEDISCRP</sequence>